<proteinExistence type="predicted"/>
<name>A0AA87MK09_9LEPT</name>
<gene>
    <name evidence="1" type="ORF">LEP1GSC125_1758</name>
</gene>
<accession>A0AA87MK09</accession>
<evidence type="ECO:0000313" key="2">
    <source>
        <dbReference type="Proteomes" id="UP000001343"/>
    </source>
</evidence>
<reference evidence="1 2" key="1">
    <citation type="journal article" date="2014" name="Int. J. Syst. Evol. Microbiol.">
        <title>Leptospira mayottensis sp. nov., a pathogenic species of the genus Leptospira isolated from humans.</title>
        <authorList>
            <person name="Bourhy P."/>
            <person name="Collet L."/>
            <person name="Brisse S."/>
            <person name="Picardeau M."/>
        </authorList>
    </citation>
    <scope>NUCLEOTIDE SEQUENCE [LARGE SCALE GENOMIC DNA]</scope>
    <source>
        <strain evidence="1 2">200901122</strain>
    </source>
</reference>
<protein>
    <submittedName>
        <fullName evidence="1">Uncharacterized protein</fullName>
    </submittedName>
</protein>
<sequence length="41" mass="4947">MASIRKIKFTNILTRLKTIQSFYSPNRKCYNVEFTTFWVSL</sequence>
<comment type="caution">
    <text evidence="1">The sequence shown here is derived from an EMBL/GenBank/DDBJ whole genome shotgun (WGS) entry which is preliminary data.</text>
</comment>
<dbReference type="EMBL" id="AKWM02000078">
    <property type="protein sequence ID" value="EKR98520.1"/>
    <property type="molecule type" value="Genomic_DNA"/>
</dbReference>
<dbReference type="Proteomes" id="UP000001343">
    <property type="component" value="Unassembled WGS sequence"/>
</dbReference>
<dbReference type="AlphaFoldDB" id="A0AA87MK09"/>
<evidence type="ECO:0000313" key="1">
    <source>
        <dbReference type="EMBL" id="EKR98520.1"/>
    </source>
</evidence>
<organism evidence="1 2">
    <name type="scientific">Leptospira mayottensis 200901122</name>
    <dbReference type="NCBI Taxonomy" id="1193010"/>
    <lineage>
        <taxon>Bacteria</taxon>
        <taxon>Pseudomonadati</taxon>
        <taxon>Spirochaetota</taxon>
        <taxon>Spirochaetia</taxon>
        <taxon>Leptospirales</taxon>
        <taxon>Leptospiraceae</taxon>
        <taxon>Leptospira</taxon>
    </lineage>
</organism>